<comment type="caution">
    <text evidence="1">The sequence shown here is derived from an EMBL/GenBank/DDBJ whole genome shotgun (WGS) entry which is preliminary data.</text>
</comment>
<reference evidence="1 2" key="1">
    <citation type="journal article" date="2016" name="Nat. Commun.">
        <title>Thousands of microbial genomes shed light on interconnected biogeochemical processes in an aquifer system.</title>
        <authorList>
            <person name="Anantharaman K."/>
            <person name="Brown C.T."/>
            <person name="Hug L.A."/>
            <person name="Sharon I."/>
            <person name="Castelle C.J."/>
            <person name="Probst A.J."/>
            <person name="Thomas B.C."/>
            <person name="Singh A."/>
            <person name="Wilkins M.J."/>
            <person name="Karaoz U."/>
            <person name="Brodie E.L."/>
            <person name="Williams K.H."/>
            <person name="Hubbard S.S."/>
            <person name="Banfield J.F."/>
        </authorList>
    </citation>
    <scope>NUCLEOTIDE SEQUENCE [LARGE SCALE GENOMIC DNA]</scope>
</reference>
<accession>A0A1F5WYA1</accession>
<dbReference type="EMBL" id="MFID01000032">
    <property type="protein sequence ID" value="OGF80636.1"/>
    <property type="molecule type" value="Genomic_DNA"/>
</dbReference>
<dbReference type="InterPro" id="IPR011004">
    <property type="entry name" value="Trimer_LpxA-like_sf"/>
</dbReference>
<dbReference type="InterPro" id="IPR050179">
    <property type="entry name" value="Trans_hexapeptide_repeat"/>
</dbReference>
<dbReference type="Proteomes" id="UP000178114">
    <property type="component" value="Unassembled WGS sequence"/>
</dbReference>
<dbReference type="Pfam" id="PF00132">
    <property type="entry name" value="Hexapep"/>
    <property type="match status" value="1"/>
</dbReference>
<dbReference type="STRING" id="1798351.A2930_03065"/>
<evidence type="ECO:0000313" key="1">
    <source>
        <dbReference type="EMBL" id="OGF80636.1"/>
    </source>
</evidence>
<sequence>MIRFVYGADLQNCFIDTSAQIGSGTVIWPGVTIAEGVTIGKNCEIGKGAIIIGKIRIGDNVKIGHGVKITGEGYVGYNSEIGHDIENPKIGGNCKIEGEVIESIIADYCEIGKDAKIKRSTVGSATKAKHKCGIRDADVGCCVNISVDVEILNSDGESKKRTTIGNYVFLGGRIEIIGGITIGDEARISARSLVNEDVSAGTYFVNMTPGARLTTKKDNAAWYLEGNYLKLQCSIGTKYRNLFHTKAFVKCGHNTKTLKEWLKTPIVHMGGRTPIQCIKEEGENTFPCLLDECKCSKPNEKPAAK</sequence>
<gene>
    <name evidence="1" type="ORF">A2930_03065</name>
</gene>
<dbReference type="AlphaFoldDB" id="A0A1F5WYA1"/>
<dbReference type="Pfam" id="PF14602">
    <property type="entry name" value="Hexapep_2"/>
    <property type="match status" value="1"/>
</dbReference>
<evidence type="ECO:0008006" key="3">
    <source>
        <dbReference type="Google" id="ProtNLM"/>
    </source>
</evidence>
<name>A0A1F5WYA1_9BACT</name>
<dbReference type="SUPFAM" id="SSF51161">
    <property type="entry name" value="Trimeric LpxA-like enzymes"/>
    <property type="match status" value="1"/>
</dbReference>
<dbReference type="PANTHER" id="PTHR43300">
    <property type="entry name" value="ACETYLTRANSFERASE"/>
    <property type="match status" value="1"/>
</dbReference>
<protein>
    <recommendedName>
        <fullName evidence="3">UDP-3-O-[3-hydroxymyristoyl] glucosamine N-acyltransferase non-repeat region domain-containing protein</fullName>
    </recommendedName>
</protein>
<evidence type="ECO:0000313" key="2">
    <source>
        <dbReference type="Proteomes" id="UP000178114"/>
    </source>
</evidence>
<dbReference type="Gene3D" id="2.160.10.10">
    <property type="entry name" value="Hexapeptide repeat proteins"/>
    <property type="match status" value="2"/>
</dbReference>
<dbReference type="InterPro" id="IPR001451">
    <property type="entry name" value="Hexapep"/>
</dbReference>
<dbReference type="PANTHER" id="PTHR43300:SF11">
    <property type="entry name" value="ACETYLTRANSFERASE RV3034C-RELATED"/>
    <property type="match status" value="1"/>
</dbReference>
<organism evidence="1 2">
    <name type="scientific">Candidatus Giovannonibacteria bacterium RIFCSPLOWO2_01_FULL_45_34</name>
    <dbReference type="NCBI Taxonomy" id="1798351"/>
    <lineage>
        <taxon>Bacteria</taxon>
        <taxon>Candidatus Giovannoniibacteriota</taxon>
    </lineage>
</organism>
<proteinExistence type="predicted"/>